<reference evidence="14 15" key="1">
    <citation type="submission" date="2023-06" db="EMBL/GenBank/DDBJ databases">
        <title>Campylobacter magnum sp. nov., isolated from cecal contents of domestic pigs (Sus scrofa domesticus).</title>
        <authorList>
            <person name="Papic B."/>
            <person name="Gruntar I."/>
        </authorList>
    </citation>
    <scope>NUCLEOTIDE SEQUENCE [LARGE SCALE GENOMIC DNA]</scope>
    <source>
        <strain evidence="15">34484-21</strain>
    </source>
</reference>
<evidence type="ECO:0000256" key="10">
    <source>
        <dbReference type="RuleBase" id="RU364115"/>
    </source>
</evidence>
<comment type="catalytic activity">
    <reaction evidence="1 10">
        <text>Endonucleolytic cleavage of DNA to give random double-stranded fragments with terminal 5'-phosphates, ATP is simultaneously hydrolyzed.</text>
        <dbReference type="EC" id="3.1.21.3"/>
    </reaction>
</comment>
<keyword evidence="6 14" id="KW-0255">Endonuclease</keyword>
<dbReference type="InterPro" id="IPR040980">
    <property type="entry name" value="SWI2_SNF2"/>
</dbReference>
<keyword evidence="5 10" id="KW-0680">Restriction system</keyword>
<evidence type="ECO:0000256" key="9">
    <source>
        <dbReference type="ARBA" id="ARBA00023125"/>
    </source>
</evidence>
<dbReference type="EC" id="3.1.21.3" evidence="10"/>
<dbReference type="PANTHER" id="PTHR30195:SF16">
    <property type="entry name" value="TYPE I RESTRICTION ENZYME ENDONUCLEASE SUBUNIT"/>
    <property type="match status" value="1"/>
</dbReference>
<dbReference type="InterPro" id="IPR051268">
    <property type="entry name" value="Type-I_R_enzyme_R_subunit"/>
</dbReference>
<evidence type="ECO:0000256" key="7">
    <source>
        <dbReference type="ARBA" id="ARBA00022801"/>
    </source>
</evidence>
<evidence type="ECO:0000256" key="5">
    <source>
        <dbReference type="ARBA" id="ARBA00022747"/>
    </source>
</evidence>
<dbReference type="CDD" id="cd22332">
    <property type="entry name" value="HsdR_N"/>
    <property type="match status" value="1"/>
</dbReference>
<keyword evidence="3" id="KW-0540">Nuclease</keyword>
<keyword evidence="11" id="KW-0175">Coiled coil</keyword>
<dbReference type="InterPro" id="IPR007409">
    <property type="entry name" value="Restrct_endonuc_type1_HsdR_N"/>
</dbReference>
<evidence type="ECO:0000256" key="12">
    <source>
        <dbReference type="SAM" id="MobiDB-lite"/>
    </source>
</evidence>
<feature type="coiled-coil region" evidence="11">
    <location>
        <begin position="747"/>
        <end position="781"/>
    </location>
</feature>
<dbReference type="RefSeq" id="WP_302244486.1">
    <property type="nucleotide sequence ID" value="NZ_JAULJQ010000006.1"/>
</dbReference>
<accession>A0ABT8T7K0</accession>
<dbReference type="Gene3D" id="1.20.58.2040">
    <property type="match status" value="1"/>
</dbReference>
<evidence type="ECO:0000313" key="14">
    <source>
        <dbReference type="EMBL" id="MDO2409679.1"/>
    </source>
</evidence>
<comment type="function">
    <text evidence="10">Subunit R is required for both nuclease and ATPase activities, but not for modification.</text>
</comment>
<protein>
    <recommendedName>
        <fullName evidence="10">Type I restriction enzyme endonuclease subunit</fullName>
        <shortName evidence="10">R protein</shortName>
        <ecNumber evidence="10">3.1.21.3</ecNumber>
    </recommendedName>
</protein>
<evidence type="ECO:0000256" key="8">
    <source>
        <dbReference type="ARBA" id="ARBA00022840"/>
    </source>
</evidence>
<comment type="caution">
    <text evidence="14">The sequence shown here is derived from an EMBL/GenBank/DDBJ whole genome shotgun (WGS) entry which is preliminary data.</text>
</comment>
<dbReference type="Gene3D" id="3.90.1570.50">
    <property type="match status" value="1"/>
</dbReference>
<dbReference type="GO" id="GO:0009035">
    <property type="term" value="F:type I site-specific deoxyribonuclease activity"/>
    <property type="evidence" value="ECO:0007669"/>
    <property type="project" value="UniProtKB-EC"/>
</dbReference>
<evidence type="ECO:0000313" key="15">
    <source>
        <dbReference type="Proteomes" id="UP001171111"/>
    </source>
</evidence>
<dbReference type="PROSITE" id="PS51192">
    <property type="entry name" value="HELICASE_ATP_BIND_1"/>
    <property type="match status" value="1"/>
</dbReference>
<evidence type="ECO:0000259" key="13">
    <source>
        <dbReference type="PROSITE" id="PS51192"/>
    </source>
</evidence>
<dbReference type="InterPro" id="IPR014001">
    <property type="entry name" value="Helicase_ATP-bd"/>
</dbReference>
<dbReference type="Pfam" id="PF22679">
    <property type="entry name" value="T1R_D3-like"/>
    <property type="match status" value="1"/>
</dbReference>
<keyword evidence="15" id="KW-1185">Reference proteome</keyword>
<proteinExistence type="inferred from homology"/>
<dbReference type="CDD" id="cd18800">
    <property type="entry name" value="SF2_C_EcoR124I-like"/>
    <property type="match status" value="1"/>
</dbReference>
<dbReference type="Pfam" id="PF12008">
    <property type="entry name" value="EcoR124_C"/>
    <property type="match status" value="1"/>
</dbReference>
<keyword evidence="7 10" id="KW-0378">Hydrolase</keyword>
<feature type="region of interest" description="Disordered" evidence="12">
    <location>
        <begin position="1"/>
        <end position="24"/>
    </location>
</feature>
<keyword evidence="9 10" id="KW-0238">DNA-binding</keyword>
<dbReference type="InterPro" id="IPR055180">
    <property type="entry name" value="HsdR_RecA-like_helicase_dom_2"/>
</dbReference>
<dbReference type="Gene3D" id="3.40.50.300">
    <property type="entry name" value="P-loop containing nucleotide triphosphate hydrolases"/>
    <property type="match status" value="2"/>
</dbReference>
<evidence type="ECO:0000256" key="3">
    <source>
        <dbReference type="ARBA" id="ARBA00022722"/>
    </source>
</evidence>
<dbReference type="InterPro" id="IPR022625">
    <property type="entry name" value="TypeI_RM_Rsu_C"/>
</dbReference>
<gene>
    <name evidence="14" type="ORF">Q2362_06160</name>
</gene>
<comment type="similarity">
    <text evidence="2 10">Belongs to the HsdR family.</text>
</comment>
<dbReference type="InterPro" id="IPR004473">
    <property type="entry name" value="Restrct_endonuc_typeI_HsdR"/>
</dbReference>
<dbReference type="CDD" id="cd18030">
    <property type="entry name" value="DEXHc_RE_I_HsdR"/>
    <property type="match status" value="1"/>
</dbReference>
<dbReference type="InterPro" id="IPR027417">
    <property type="entry name" value="P-loop_NTPase"/>
</dbReference>
<dbReference type="EMBL" id="JAULJQ010000006">
    <property type="protein sequence ID" value="MDO2409679.1"/>
    <property type="molecule type" value="Genomic_DNA"/>
</dbReference>
<dbReference type="Proteomes" id="UP001171111">
    <property type="component" value="Unassembled WGS sequence"/>
</dbReference>
<dbReference type="Pfam" id="PF18766">
    <property type="entry name" value="SWI2_SNF2"/>
    <property type="match status" value="1"/>
</dbReference>
<sequence length="951" mass="109241">MIVLDDYSKIPQSEQSSQSESELENELINDLVNSGEYEYKADIKDENSLWQNAHKCIEELNDIKLSQSEWAQIKEYLKGKKSRYEKSAIVFESGHVLTIKLDNGKDKNIKIFDKNELGRNKLQIINQIWQRRNTSGENRYDASVLVNGFPLVHIELKRRGVSMLNAFEQIKRYKAQMSEDSIYGFAQIFIISNGTFSKYFSNTAKDYGFTSKWMDAKNNEIDDLKDFCATFLAKKTLLEVIFRYCVLDSEKNLKVLRPYQIAACERILGRINSSSKQAGSREAGGYIWHTTGSGKTLTSFKTAVLASRLENIKKVLFVVDRKDLYTQTQREYENFAKGSANGANNSKTLKKLLGDKDAKIVITTIQRLVKALNDEFSVYDDEVAIIIDECHRSQFGDMHRRIKERFKRAHIFGFTGTPIFDENASANSYYNTTENLFGDRLHTYNIISAIRDENVLKFNIIKTASAKAKDSVDEQVEGIDELSALNDERRIENNCAFVLKEFEGLTHKRAFNSIFATSSTASAKLYYNELKRQIASADLGYKIAIIFTGSNNEQSEENVSIEGLESENKSFLAMAIDDFNKNFGFSYGLENFNEYYKKIAELLRDRKIDILVVVDMFLTGFDAPCLNTLWVDKRLKMHGLIQAFSRTNRISDERKKMGNIVCLLNLENEIENALRLYANNDNVATQKDSLFVKGFDEYFGILKAKFDELRGISFESEDDERAFIKCFSDILRLENILKNFIEFDEKALRSDREIENLLSRYDELKRRHAQQKREKTDISDDIEFVPVEILSNYVVDRKYLLALIKDFGGSGQKIADFKERLGSMLGADITLKSKQELIMSFIDKITANGDYSDISAQWMAHFKEEKNKQLKNMLTNAEFKLDENKARDYLETCLHRGELMLNGTDFDGVFVDRGSIFGTKSNAHKEKAKEAFSEFIEVFKEPSAIFDNSFV</sequence>
<dbReference type="Pfam" id="PF04313">
    <property type="entry name" value="HSDR_N"/>
    <property type="match status" value="1"/>
</dbReference>
<organism evidence="14 15">
    <name type="scientific">Campylobacter magnus</name>
    <dbReference type="NCBI Taxonomy" id="3026462"/>
    <lineage>
        <taxon>Bacteria</taxon>
        <taxon>Pseudomonadati</taxon>
        <taxon>Campylobacterota</taxon>
        <taxon>Epsilonproteobacteria</taxon>
        <taxon>Campylobacterales</taxon>
        <taxon>Campylobacteraceae</taxon>
        <taxon>Campylobacter</taxon>
    </lineage>
</organism>
<evidence type="ECO:0000256" key="1">
    <source>
        <dbReference type="ARBA" id="ARBA00000851"/>
    </source>
</evidence>
<keyword evidence="4 10" id="KW-0547">Nucleotide-binding</keyword>
<dbReference type="SUPFAM" id="SSF52540">
    <property type="entry name" value="P-loop containing nucleoside triphosphate hydrolases"/>
    <property type="match status" value="2"/>
</dbReference>
<keyword evidence="8 10" id="KW-0067">ATP-binding</keyword>
<evidence type="ECO:0000256" key="11">
    <source>
        <dbReference type="SAM" id="Coils"/>
    </source>
</evidence>
<dbReference type="PANTHER" id="PTHR30195">
    <property type="entry name" value="TYPE I SITE-SPECIFIC DEOXYRIBONUCLEASE PROTEIN SUBUNIT M AND R"/>
    <property type="match status" value="1"/>
</dbReference>
<comment type="subunit">
    <text evidence="10">The type I restriction/modification system is composed of three polypeptides R, M and S.</text>
</comment>
<evidence type="ECO:0000256" key="6">
    <source>
        <dbReference type="ARBA" id="ARBA00022759"/>
    </source>
</evidence>
<evidence type="ECO:0000256" key="4">
    <source>
        <dbReference type="ARBA" id="ARBA00022741"/>
    </source>
</evidence>
<feature type="domain" description="Helicase ATP-binding" evidence="13">
    <location>
        <begin position="276"/>
        <end position="436"/>
    </location>
</feature>
<evidence type="ECO:0000256" key="2">
    <source>
        <dbReference type="ARBA" id="ARBA00008598"/>
    </source>
</evidence>
<dbReference type="NCBIfam" id="TIGR00348">
    <property type="entry name" value="hsdR"/>
    <property type="match status" value="1"/>
</dbReference>
<name>A0ABT8T7K0_9BACT</name>
<dbReference type="SMART" id="SM00487">
    <property type="entry name" value="DEXDc"/>
    <property type="match status" value="1"/>
</dbReference>